<feature type="domain" description="Histidine kinase" evidence="15">
    <location>
        <begin position="267"/>
        <end position="485"/>
    </location>
</feature>
<dbReference type="InterPro" id="IPR003661">
    <property type="entry name" value="HisK_dim/P_dom"/>
</dbReference>
<keyword evidence="8" id="KW-0812">Transmembrane</keyword>
<gene>
    <name evidence="17" type="ORF">ARC23_00700</name>
</gene>
<keyword evidence="9" id="KW-0418">Kinase</keyword>
<evidence type="ECO:0000313" key="17">
    <source>
        <dbReference type="EMBL" id="KRG51579.1"/>
    </source>
</evidence>
<keyword evidence="4" id="KW-1003">Cell membrane</keyword>
<comment type="subcellular location">
    <subcellularLocation>
        <location evidence="2">Cell inner membrane</location>
        <topology evidence="2">Multi-pass membrane protein</topology>
    </subcellularLocation>
</comment>
<dbReference type="EC" id="2.7.13.3" evidence="3"/>
<keyword evidence="13" id="KW-0472">Membrane</keyword>
<evidence type="ECO:0000313" key="18">
    <source>
        <dbReference type="Proteomes" id="UP000051757"/>
    </source>
</evidence>
<evidence type="ECO:0000256" key="10">
    <source>
        <dbReference type="ARBA" id="ARBA00022840"/>
    </source>
</evidence>
<dbReference type="InterPro" id="IPR036890">
    <property type="entry name" value="HATPase_C_sf"/>
</dbReference>
<keyword evidence="5" id="KW-0997">Cell inner membrane</keyword>
<dbReference type="GO" id="GO:0005886">
    <property type="term" value="C:plasma membrane"/>
    <property type="evidence" value="ECO:0007669"/>
    <property type="project" value="UniProtKB-SubCell"/>
</dbReference>
<keyword evidence="11" id="KW-1133">Transmembrane helix</keyword>
<dbReference type="CDD" id="cd17546">
    <property type="entry name" value="REC_hyHK_CKI1_RcsC-like"/>
    <property type="match status" value="1"/>
</dbReference>
<name>A0A0R0B2V7_9GAMM</name>
<dbReference type="PROSITE" id="PS50109">
    <property type="entry name" value="HIS_KIN"/>
    <property type="match status" value="1"/>
</dbReference>
<dbReference type="PROSITE" id="PS50110">
    <property type="entry name" value="RESPONSE_REGULATORY"/>
    <property type="match status" value="1"/>
</dbReference>
<organism evidence="17 18">
    <name type="scientific">Stenotrophomonas beteli</name>
    <dbReference type="NCBI Taxonomy" id="3384461"/>
    <lineage>
        <taxon>Bacteria</taxon>
        <taxon>Pseudomonadati</taxon>
        <taxon>Pseudomonadota</taxon>
        <taxon>Gammaproteobacteria</taxon>
        <taxon>Lysobacterales</taxon>
        <taxon>Lysobacteraceae</taxon>
        <taxon>Stenotrophomonas</taxon>
        <taxon>Stenotrophomonas maltophilia group</taxon>
    </lineage>
</organism>
<dbReference type="Pfam" id="PF01627">
    <property type="entry name" value="Hpt"/>
    <property type="match status" value="1"/>
</dbReference>
<feature type="modified residue" description="4-aspartylphosphate" evidence="14">
    <location>
        <position position="555"/>
    </location>
</feature>
<keyword evidence="10" id="KW-0547">Nucleotide-binding</keyword>
<keyword evidence="7" id="KW-0808">Transferase</keyword>
<dbReference type="CDD" id="cd16922">
    <property type="entry name" value="HATPase_EvgS-ArcB-TorS-like"/>
    <property type="match status" value="1"/>
</dbReference>
<dbReference type="SUPFAM" id="SSF53850">
    <property type="entry name" value="Periplasmic binding protein-like II"/>
    <property type="match status" value="1"/>
</dbReference>
<dbReference type="InterPro" id="IPR005467">
    <property type="entry name" value="His_kinase_dom"/>
</dbReference>
<protein>
    <recommendedName>
        <fullName evidence="3">histidine kinase</fullName>
        <ecNumber evidence="3">2.7.13.3</ecNumber>
    </recommendedName>
</protein>
<dbReference type="SUPFAM" id="SSF55874">
    <property type="entry name" value="ATPase domain of HSP90 chaperone/DNA topoisomerase II/histidine kinase"/>
    <property type="match status" value="1"/>
</dbReference>
<dbReference type="Pfam" id="PF02518">
    <property type="entry name" value="HATPase_c"/>
    <property type="match status" value="1"/>
</dbReference>
<dbReference type="SMART" id="SM00387">
    <property type="entry name" value="HATPase_c"/>
    <property type="match status" value="1"/>
</dbReference>
<dbReference type="SUPFAM" id="SSF47384">
    <property type="entry name" value="Homodimeric domain of signal transducing histidine kinase"/>
    <property type="match status" value="1"/>
</dbReference>
<dbReference type="EMBL" id="LLXV01000022">
    <property type="protein sequence ID" value="KRG51579.1"/>
    <property type="molecule type" value="Genomic_DNA"/>
</dbReference>
<evidence type="ECO:0000256" key="9">
    <source>
        <dbReference type="ARBA" id="ARBA00022777"/>
    </source>
</evidence>
<dbReference type="SMART" id="SM00062">
    <property type="entry name" value="PBPb"/>
    <property type="match status" value="1"/>
</dbReference>
<evidence type="ECO:0000256" key="13">
    <source>
        <dbReference type="ARBA" id="ARBA00023136"/>
    </source>
</evidence>
<accession>A0A0R0B2V7</accession>
<evidence type="ECO:0000256" key="6">
    <source>
        <dbReference type="ARBA" id="ARBA00022553"/>
    </source>
</evidence>
<dbReference type="InterPro" id="IPR008207">
    <property type="entry name" value="Sig_transdc_His_kin_Hpt_dom"/>
</dbReference>
<dbReference type="InterPro" id="IPR036097">
    <property type="entry name" value="HisK_dim/P_sf"/>
</dbReference>
<comment type="caution">
    <text evidence="17">The sequence shown here is derived from an EMBL/GenBank/DDBJ whole genome shotgun (WGS) entry which is preliminary data.</text>
</comment>
<keyword evidence="12" id="KW-0902">Two-component regulatory system</keyword>
<evidence type="ECO:0000256" key="4">
    <source>
        <dbReference type="ARBA" id="ARBA00022475"/>
    </source>
</evidence>
<feature type="domain" description="Response regulatory" evidence="16">
    <location>
        <begin position="506"/>
        <end position="621"/>
    </location>
</feature>
<dbReference type="SMART" id="SM00448">
    <property type="entry name" value="REC"/>
    <property type="match status" value="1"/>
</dbReference>
<dbReference type="InterPro" id="IPR004358">
    <property type="entry name" value="Sig_transdc_His_kin-like_C"/>
</dbReference>
<dbReference type="Gene3D" id="3.40.190.10">
    <property type="entry name" value="Periplasmic binding protein-like II"/>
    <property type="match status" value="2"/>
</dbReference>
<evidence type="ECO:0000256" key="5">
    <source>
        <dbReference type="ARBA" id="ARBA00022519"/>
    </source>
</evidence>
<sequence length="726" mass="78145">MHPMPATLADWRSPATLAHGYAELVSRRTHLVFEEIPYPSIEASIRAVCRNEAELVMVFGGVRHRALPCPDLIASGAFPGGATLLAARAGTRLPRDVRELHGRTIAVVQGGPFAGWLAAHHPQIHLHHFPDRHATLAAVVAGLADVAIGLESTLRPMARRYFKGRLQLQALQSDFSSDLHLLVRHQNEALLRRIDKAVREITLDEHASLLHLWAEQALPAPFGEALRWARQPPALAWVALVPLLAAALLLWRLRSGRDRLVARAAGMFNHEMRNAAQAMLSAIELLAQSPLRRGQGELLGVAKAAGQSLSGLLNRALDFSRLAAGAFTPRPRPCDVTQLCQQVLDAVDPQARRKGLRLDFAAPAPPSPNVLVDPDALRQITSNLLINAVKFSDAGSVELRLDLVPPARPRELLLEVIDSGIGIAPETLEALFQPFQQGAGGKQRGGSGLGLAICRELARAMGGELTVHSVLGRGSRFILRLPVRATRAATDPAPARALAAPLAGMALLLAEDHALNRRVVAEQLRQLGADVCAVADAAAALAEQARNPRTVMLLDIGLRGMDGHALARELRRQSGTPLRLIALSARTGRRHLERCRASGFDAVLTKPLRPAQLLQALQLHAPAGAAPAEATIATDSLLAAYLSDIGNELANIEGCLRDRNADTLRHHAHRLQGTLQMLGAHEQAALAAALWDLGQRAAPDWEAALHLLEHLRGWHGARTADALPSP</sequence>
<dbReference type="InterPro" id="IPR001638">
    <property type="entry name" value="Solute-binding_3/MltF_N"/>
</dbReference>
<proteinExistence type="predicted"/>
<evidence type="ECO:0000259" key="16">
    <source>
        <dbReference type="PROSITE" id="PS50110"/>
    </source>
</evidence>
<evidence type="ECO:0000256" key="11">
    <source>
        <dbReference type="ARBA" id="ARBA00022989"/>
    </source>
</evidence>
<reference evidence="17 18" key="1">
    <citation type="journal article" date="2016" name="Front. Microbiol.">
        <title>Genome Sequence of Type Strains of Genus Stenotrophomonas.</title>
        <authorList>
            <person name="Patil P.P."/>
            <person name="Midha S."/>
            <person name="Kumar S."/>
            <person name="Patil P.B."/>
        </authorList>
    </citation>
    <scope>NUCLEOTIDE SEQUENCE [LARGE SCALE GENOMIC DNA]</scope>
    <source>
        <strain evidence="17 18">LMG 978</strain>
    </source>
</reference>
<dbReference type="AlphaFoldDB" id="A0A0R0B2V7"/>
<keyword evidence="18" id="KW-1185">Reference proteome</keyword>
<dbReference type="Gene3D" id="1.20.120.160">
    <property type="entry name" value="HPT domain"/>
    <property type="match status" value="1"/>
</dbReference>
<dbReference type="Gene3D" id="1.10.287.130">
    <property type="match status" value="1"/>
</dbReference>
<comment type="catalytic activity">
    <reaction evidence="1">
        <text>ATP + protein L-histidine = ADP + protein N-phospho-L-histidine.</text>
        <dbReference type="EC" id="2.7.13.3"/>
    </reaction>
</comment>
<dbReference type="InterPro" id="IPR001789">
    <property type="entry name" value="Sig_transdc_resp-reg_receiver"/>
</dbReference>
<dbReference type="PRINTS" id="PR00344">
    <property type="entry name" value="BCTRLSENSOR"/>
</dbReference>
<dbReference type="SMART" id="SM00388">
    <property type="entry name" value="HisKA"/>
    <property type="match status" value="1"/>
</dbReference>
<dbReference type="Gene3D" id="3.40.50.2300">
    <property type="match status" value="1"/>
</dbReference>
<evidence type="ECO:0000256" key="7">
    <source>
        <dbReference type="ARBA" id="ARBA00022679"/>
    </source>
</evidence>
<evidence type="ECO:0000259" key="15">
    <source>
        <dbReference type="PROSITE" id="PS50109"/>
    </source>
</evidence>
<dbReference type="PANTHER" id="PTHR43047">
    <property type="entry name" value="TWO-COMPONENT HISTIDINE PROTEIN KINASE"/>
    <property type="match status" value="1"/>
</dbReference>
<evidence type="ECO:0000256" key="12">
    <source>
        <dbReference type="ARBA" id="ARBA00023012"/>
    </source>
</evidence>
<keyword evidence="6 14" id="KW-0597">Phosphoprotein</keyword>
<evidence type="ECO:0000256" key="3">
    <source>
        <dbReference type="ARBA" id="ARBA00012438"/>
    </source>
</evidence>
<dbReference type="InterPro" id="IPR003594">
    <property type="entry name" value="HATPase_dom"/>
</dbReference>
<dbReference type="SUPFAM" id="SSF52172">
    <property type="entry name" value="CheY-like"/>
    <property type="match status" value="1"/>
</dbReference>
<dbReference type="InterPro" id="IPR011006">
    <property type="entry name" value="CheY-like_superfamily"/>
</dbReference>
<dbReference type="Proteomes" id="UP000051757">
    <property type="component" value="Unassembled WGS sequence"/>
</dbReference>
<dbReference type="SUPFAM" id="SSF47226">
    <property type="entry name" value="Histidine-containing phosphotransfer domain, HPT domain"/>
    <property type="match status" value="1"/>
</dbReference>
<evidence type="ECO:0000256" key="8">
    <source>
        <dbReference type="ARBA" id="ARBA00022692"/>
    </source>
</evidence>
<dbReference type="Pfam" id="PF00072">
    <property type="entry name" value="Response_reg"/>
    <property type="match status" value="1"/>
</dbReference>
<evidence type="ECO:0000256" key="1">
    <source>
        <dbReference type="ARBA" id="ARBA00000085"/>
    </source>
</evidence>
<evidence type="ECO:0000256" key="14">
    <source>
        <dbReference type="PROSITE-ProRule" id="PRU00169"/>
    </source>
</evidence>
<evidence type="ECO:0000256" key="2">
    <source>
        <dbReference type="ARBA" id="ARBA00004429"/>
    </source>
</evidence>
<dbReference type="GO" id="GO:0000155">
    <property type="term" value="F:phosphorelay sensor kinase activity"/>
    <property type="evidence" value="ECO:0007669"/>
    <property type="project" value="InterPro"/>
</dbReference>
<keyword evidence="10" id="KW-0067">ATP-binding</keyword>
<dbReference type="InterPro" id="IPR036641">
    <property type="entry name" value="HPT_dom_sf"/>
</dbReference>
<dbReference type="Gene3D" id="3.30.565.10">
    <property type="entry name" value="Histidine kinase-like ATPase, C-terminal domain"/>
    <property type="match status" value="1"/>
</dbReference>